<feature type="transmembrane region" description="Helical" evidence="1">
    <location>
        <begin position="117"/>
        <end position="141"/>
    </location>
</feature>
<dbReference type="RefSeq" id="WP_269854256.1">
    <property type="nucleotide sequence ID" value="NZ_JARJBC010000002.1"/>
</dbReference>
<sequence length="151" mass="16095">MADVSRHHAGDLSQHPDVHEMRERYARVEAGRKEVAVDGLVLLAGLWCAISAWTVHFNTTRPDLMINNLIIGLAVAVIGLGLTMAPARMQGLTWAAAAMGIWLIISPWVVTRAPNAGVIWSNVVVGAVICLLGLVAAGTVMRGKEPVTAAR</sequence>
<organism evidence="3 4">
    <name type="scientific">Streptomyces silvisoli</name>
    <dbReference type="NCBI Taxonomy" id="3034235"/>
    <lineage>
        <taxon>Bacteria</taxon>
        <taxon>Bacillati</taxon>
        <taxon>Actinomycetota</taxon>
        <taxon>Actinomycetes</taxon>
        <taxon>Kitasatosporales</taxon>
        <taxon>Streptomycetaceae</taxon>
        <taxon>Streptomyces</taxon>
    </lineage>
</organism>
<dbReference type="Proteomes" id="UP001216579">
    <property type="component" value="Unassembled WGS sequence"/>
</dbReference>
<keyword evidence="1" id="KW-1133">Transmembrane helix</keyword>
<reference evidence="3 4" key="1">
    <citation type="submission" date="2023-03" db="EMBL/GenBank/DDBJ databases">
        <title>Draft genome sequence of Streptomyces sp. RB6PN23 isolated from peat swamp forest in Thailand.</title>
        <authorList>
            <person name="Klaysubun C."/>
            <person name="Duangmal K."/>
        </authorList>
    </citation>
    <scope>NUCLEOTIDE SEQUENCE [LARGE SCALE GENOMIC DNA]</scope>
    <source>
        <strain evidence="3 4">RB6PN23</strain>
    </source>
</reference>
<keyword evidence="1" id="KW-0472">Membrane</keyword>
<feature type="transmembrane region" description="Helical" evidence="1">
    <location>
        <begin position="92"/>
        <end position="111"/>
    </location>
</feature>
<evidence type="ECO:0000259" key="2">
    <source>
        <dbReference type="Pfam" id="PF03779"/>
    </source>
</evidence>
<feature type="transmembrane region" description="Helical" evidence="1">
    <location>
        <begin position="35"/>
        <end position="53"/>
    </location>
</feature>
<feature type="transmembrane region" description="Helical" evidence="1">
    <location>
        <begin position="65"/>
        <end position="85"/>
    </location>
</feature>
<feature type="domain" description="SPW repeat-containing integral membrane" evidence="2">
    <location>
        <begin position="37"/>
        <end position="134"/>
    </location>
</feature>
<gene>
    <name evidence="3" type="ORF">P3G67_04410</name>
</gene>
<proteinExistence type="predicted"/>
<keyword evidence="4" id="KW-1185">Reference proteome</keyword>
<comment type="caution">
    <text evidence="3">The sequence shown here is derived from an EMBL/GenBank/DDBJ whole genome shotgun (WGS) entry which is preliminary data.</text>
</comment>
<evidence type="ECO:0000256" key="1">
    <source>
        <dbReference type="SAM" id="Phobius"/>
    </source>
</evidence>
<dbReference type="EMBL" id="JARJBC010000002">
    <property type="protein sequence ID" value="MDF3288478.1"/>
    <property type="molecule type" value="Genomic_DNA"/>
</dbReference>
<dbReference type="Pfam" id="PF03779">
    <property type="entry name" value="SPW"/>
    <property type="match status" value="1"/>
</dbReference>
<dbReference type="InterPro" id="IPR005530">
    <property type="entry name" value="SPW"/>
</dbReference>
<evidence type="ECO:0000313" key="3">
    <source>
        <dbReference type="EMBL" id="MDF3288478.1"/>
    </source>
</evidence>
<accession>A0ABT5ZF72</accession>
<name>A0ABT5ZF72_9ACTN</name>
<evidence type="ECO:0000313" key="4">
    <source>
        <dbReference type="Proteomes" id="UP001216579"/>
    </source>
</evidence>
<keyword evidence="1" id="KW-0812">Transmembrane</keyword>
<protein>
    <submittedName>
        <fullName evidence="3">SPW repeat protein</fullName>
    </submittedName>
</protein>